<evidence type="ECO:0000256" key="2">
    <source>
        <dbReference type="ARBA" id="ARBA00023235"/>
    </source>
</evidence>
<dbReference type="InterPro" id="IPR001347">
    <property type="entry name" value="SIS_dom"/>
</dbReference>
<dbReference type="GO" id="GO:0097367">
    <property type="term" value="F:carbohydrate derivative binding"/>
    <property type="evidence" value="ECO:0007669"/>
    <property type="project" value="InterPro"/>
</dbReference>
<dbReference type="EC" id="5.3.1.9" evidence="4"/>
<dbReference type="GO" id="GO:0004347">
    <property type="term" value="F:glucose-6-phosphate isomerase activity"/>
    <property type="evidence" value="ECO:0007669"/>
    <property type="project" value="UniProtKB-EC"/>
</dbReference>
<keyword evidence="5" id="KW-1185">Reference proteome</keyword>
<dbReference type="KEGG" id="ndv:NDEV_0131"/>
<dbReference type="SUPFAM" id="SSF53697">
    <property type="entry name" value="SIS domain"/>
    <property type="match status" value="1"/>
</dbReference>
<dbReference type="EC" id="5.3.1.8" evidence="4"/>
<reference evidence="5" key="1">
    <citation type="submission" date="2015-10" db="EMBL/GenBank/DDBJ databases">
        <authorList>
            <person name="Lehtovirta-Morley L.E."/>
            <person name="Vieille C."/>
        </authorList>
    </citation>
    <scope>NUCLEOTIDE SEQUENCE [LARGE SCALE GENOMIC DNA]</scope>
</reference>
<keyword evidence="2 4" id="KW-0413">Isomerase</keyword>
<evidence type="ECO:0000256" key="1">
    <source>
        <dbReference type="ARBA" id="ARBA00010523"/>
    </source>
</evidence>
<dbReference type="Proteomes" id="UP000196239">
    <property type="component" value="Chromosome 1"/>
</dbReference>
<dbReference type="AlphaFoldDB" id="A0A128A0L2"/>
<organism evidence="4 5">
    <name type="scientific">Nitrosotalea devaniterrae</name>
    <dbReference type="NCBI Taxonomy" id="1078905"/>
    <lineage>
        <taxon>Archaea</taxon>
        <taxon>Nitrososphaerota</taxon>
        <taxon>Nitrososphaeria</taxon>
        <taxon>Nitrosotaleales</taxon>
        <taxon>Nitrosotaleaceae</taxon>
        <taxon>Nitrosotalea</taxon>
    </lineage>
</organism>
<dbReference type="Pfam" id="PF10432">
    <property type="entry name" value="bact-PGI_C"/>
    <property type="match status" value="1"/>
</dbReference>
<dbReference type="InterPro" id="IPR046348">
    <property type="entry name" value="SIS_dom_sf"/>
</dbReference>
<protein>
    <submittedName>
        <fullName evidence="4">Glucose-6-phosphate/mannose-6-phosphate isomerase</fullName>
        <ecNumber evidence="4">5.3.1.8</ecNumber>
        <ecNumber evidence="4">5.3.1.9</ecNumber>
    </submittedName>
</protein>
<evidence type="ECO:0000313" key="5">
    <source>
        <dbReference type="Proteomes" id="UP000196239"/>
    </source>
</evidence>
<dbReference type="CDD" id="cd05017">
    <property type="entry name" value="SIS_PGI_PMI_1"/>
    <property type="match status" value="1"/>
</dbReference>
<dbReference type="GO" id="GO:1901135">
    <property type="term" value="P:carbohydrate derivative metabolic process"/>
    <property type="evidence" value="ECO:0007669"/>
    <property type="project" value="InterPro"/>
</dbReference>
<accession>A0A128A0L2</accession>
<dbReference type="InterPro" id="IPR019490">
    <property type="entry name" value="Glu6P/Mann6P_isomerase_C"/>
</dbReference>
<gene>
    <name evidence="4" type="ORF">NDEV_0131</name>
</gene>
<dbReference type="InterPro" id="IPR035484">
    <property type="entry name" value="SIS_PGI/PMI_1"/>
</dbReference>
<evidence type="ECO:0000313" key="4">
    <source>
        <dbReference type="EMBL" id="CUR50896.1"/>
    </source>
</evidence>
<dbReference type="PROSITE" id="PS51464">
    <property type="entry name" value="SIS"/>
    <property type="match status" value="1"/>
</dbReference>
<dbReference type="GO" id="GO:0004476">
    <property type="term" value="F:mannose-6-phosphate isomerase activity"/>
    <property type="evidence" value="ECO:0007669"/>
    <property type="project" value="UniProtKB-EC"/>
</dbReference>
<comment type="similarity">
    <text evidence="1">Belongs to the PGI/PMI family.</text>
</comment>
<dbReference type="CDD" id="cd05637">
    <property type="entry name" value="SIS_PGI_PMI_2"/>
    <property type="match status" value="1"/>
</dbReference>
<feature type="domain" description="SIS" evidence="3">
    <location>
        <begin position="35"/>
        <end position="173"/>
    </location>
</feature>
<dbReference type="GO" id="GO:0005975">
    <property type="term" value="P:carbohydrate metabolic process"/>
    <property type="evidence" value="ECO:0007669"/>
    <property type="project" value="InterPro"/>
</dbReference>
<dbReference type="Gene3D" id="3.40.50.10490">
    <property type="entry name" value="Glucose-6-phosphate isomerase like protein, domain 1"/>
    <property type="match status" value="2"/>
</dbReference>
<name>A0A128A0L2_9ARCH</name>
<sequence length="336" mass="37520">MLDIKILDRYDKSGMYKIYDMWPQLAKQYYHFDYKPVEFDDIDNIVFTGMGGSGTIGNVLAAILSKKNIHVSVVKGFHLPKTADSKTLVIATSVSGSTVETLTVLDSAIKAGCKAISFSSGGKIESYSKKKKIEWRQVPLLNSPRASFPIYLYSILNVLGDIIPVKKHDVDESISQLEKTKKKISSLNLVCNPSLELAEWISGVPVIYYPFGLQAAAIRFKNSLSENAKVHAMAEDIMEACHNGIVAWESKSNLQPILIQGKDDFGKTKILWGIIEEYFSENKIGYTAIKSVDGSILSKVVNLIYLLDYCSLYRAVLSKIDPTPIRSIEFVKKRMK</sequence>
<dbReference type="EMBL" id="LN890280">
    <property type="protein sequence ID" value="CUR50896.1"/>
    <property type="molecule type" value="Genomic_DNA"/>
</dbReference>
<proteinExistence type="inferred from homology"/>
<evidence type="ECO:0000259" key="3">
    <source>
        <dbReference type="PROSITE" id="PS51464"/>
    </source>
</evidence>